<evidence type="ECO:0000256" key="2">
    <source>
        <dbReference type="ARBA" id="ARBA00004300"/>
    </source>
</evidence>
<name>A0AA41MZI0_SCICA</name>
<dbReference type="SUPFAM" id="SSF56219">
    <property type="entry name" value="DNase I-like"/>
    <property type="match status" value="1"/>
</dbReference>
<dbReference type="CDD" id="cd17137">
    <property type="entry name" value="RBD1_RGS14"/>
    <property type="match status" value="1"/>
</dbReference>
<dbReference type="PROSITE" id="PS50132">
    <property type="entry name" value="RGS"/>
    <property type="match status" value="1"/>
</dbReference>
<comment type="function">
    <text evidence="37">Involved in actively transporting phosphate into cells via Na(+) cotransport in the renal brush border membrane. The cotransport has a Na(+):Pi stoichiometry of 3:1 and is electrogenic.</text>
</comment>
<keyword evidence="25" id="KW-1015">Disulfide bond</keyword>
<evidence type="ECO:0000256" key="14">
    <source>
        <dbReference type="ARBA" id="ARBA00022618"/>
    </source>
</evidence>
<keyword evidence="18" id="KW-0677">Repeat</keyword>
<keyword evidence="45" id="KW-1185">Reference proteome</keyword>
<keyword evidence="31" id="KW-0131">Cell cycle</keyword>
<dbReference type="GO" id="GO:0003824">
    <property type="term" value="F:catalytic activity"/>
    <property type="evidence" value="ECO:0007669"/>
    <property type="project" value="InterPro"/>
</dbReference>
<dbReference type="NCBIfam" id="TIGR01013">
    <property type="entry name" value="2a58"/>
    <property type="match status" value="1"/>
</dbReference>
<evidence type="ECO:0000256" key="33">
    <source>
        <dbReference type="ARBA" id="ARBA00029764"/>
    </source>
</evidence>
<evidence type="ECO:0000256" key="40">
    <source>
        <dbReference type="SAM" id="MobiDB-lite"/>
    </source>
</evidence>
<comment type="catalytic activity">
    <reaction evidence="35">
        <text>3 Na(+)(out) + phosphate(out) = 3 Na(+)(in) + phosphate(in)</text>
        <dbReference type="Rhea" id="RHEA:71255"/>
        <dbReference type="ChEBI" id="CHEBI:29101"/>
        <dbReference type="ChEBI" id="CHEBI:43474"/>
    </reaction>
    <physiologicalReaction direction="left-to-right" evidence="35">
        <dbReference type="Rhea" id="RHEA:71256"/>
    </physiologicalReaction>
</comment>
<evidence type="ECO:0000256" key="8">
    <source>
        <dbReference type="ARBA" id="ARBA00020021"/>
    </source>
</evidence>
<dbReference type="Gene3D" id="1.10.167.10">
    <property type="entry name" value="Regulator of G-protein Signalling 4, domain 2"/>
    <property type="match status" value="1"/>
</dbReference>
<keyword evidence="10" id="KW-0343">GTPase activation</keyword>
<feature type="domain" description="RBD" evidence="43">
    <location>
        <begin position="559"/>
        <end position="630"/>
    </location>
</feature>
<evidence type="ECO:0000256" key="9">
    <source>
        <dbReference type="ARBA" id="ARBA00022448"/>
    </source>
</evidence>
<evidence type="ECO:0000313" key="44">
    <source>
        <dbReference type="EMBL" id="MBZ3880764.1"/>
    </source>
</evidence>
<sequence>MTGNTNQISIISLNVNGLNSSIKRHRLVEWIKKKDPTICCLQETHLIKKDIHRLKVKGWEKTYHAHGLSKKAGVSILISDKVDFKPKLVRRDKEGHFILLKGTINQEDITIVNIYAPNNGASLYIKQILLNFRNHIDHNTIILGDFNILLSPLDRSSKQKQNKETIELNNTINNLDLIDIYRIFHPSTSRFTFFSAAHGTFSKIDHMLCHKAALRECKKIEILLCVLSDHNGLKLEISDKIKNRNYFNTWRLNNMLLNKIWITENIREKIKVLAVSDGELSSTAGSQGQGEGRGSSLSIHSLPSGPSSPFPTEEQPVASWALSFERLLQDPLGLAYFTEFLKKEFSAENVTFWKACERFQQIPASDTQQLAQEARNIYQEFLSSQALSPVNIDRQAWLGEEVLAQPRPDMFRAQQLQIFNLMKFDSYARFVKSPLYRECLLAEAEGRPLREPGSSRLGSPDTTRKKPKLKPGKSLPLGVEELGQLPVAEGPGGRPLRKSFRKELAGGVANSVLRRESQGSLNSSASLDLGFLAFVSSKSESHRKSLGSTEGDSESRPGKYCCVYLPDGTASLALARPGLTIRDMLAGICEKRGLSLPDIKVYLVGNEQKALVLDQDCIVLADQEVRLENRISFELELAALERVVRISAKPTKRLEEALQPILAKHGLNLEQVELHRPGEKQPLDLGKLVSSVAAQRLVLDALPGKGTSAQGLIWYGSGQRGRGSSRDANTPSVALTITGGKIREARNISPCHSQGCPPRVQDKASHSSPMSPSSLVEVPSSSPGKRQTCDIEVLHRIPGTSAYAFPTLSPVALTEHNCPYGEVLDCHDPLPAKLALEEEQKPEPGLAQKLHQAGVMLLKVPLMLAFLYLFVCSLDVLSSAFQLAGGKVAGDIFKDNAILSNPVAGLVVGILVTVLVQSSSTSTSIIVSMVSSGLLEVSSAIPIIMGSNIGTSVTNTIVALMQAGDRTDFRRAFAGATVHDCFNWLSVLVLLPLEAATGYLHHVTGLVVASFNIRGGRDAPDLLKIITEPFTKLIIQLDKSVITSIATGDESLRNHSLIRIWCYPDPLEASTSMSRAETNASQTLGNATMEKCNHIFVDTGLPDLAVGLILLAGSLVLLCTCLILLVKMLNSLLKGQVAKVIQKVINTDFPAPFTWVTGYFTMVVGAGMTFVVQSSSVFTSAITPLIGLGVISIERAYPLTLGSNIGTTTTAILAALASPKEKLSSSFQIALCHFFFNISGILLWYPLPCTRLPIRMAKALGKRTAKYRWFAVLYLLVCFLLLPSLVFGISMAGWQAMVGVGAPFGALLAFVALINILQSRNPGRLPKWLQTWDFLPHWMHSLQPLDRLITRATLCYARPEPRSPQLPTRVFLEELPPATPSPRLALPTHHSATRL</sequence>
<dbReference type="GO" id="GO:0014069">
    <property type="term" value="C:postsynaptic density"/>
    <property type="evidence" value="ECO:0007669"/>
    <property type="project" value="UniProtKB-SubCell"/>
</dbReference>
<evidence type="ECO:0000256" key="21">
    <source>
        <dbReference type="ARBA" id="ARBA00023018"/>
    </source>
</evidence>
<dbReference type="InterPro" id="IPR016137">
    <property type="entry name" value="RGS"/>
</dbReference>
<dbReference type="Pfam" id="PF00615">
    <property type="entry name" value="RGS"/>
    <property type="match status" value="1"/>
</dbReference>
<evidence type="ECO:0000256" key="11">
    <source>
        <dbReference type="ARBA" id="ARBA00022475"/>
    </source>
</evidence>
<dbReference type="GO" id="GO:0051301">
    <property type="term" value="P:cell division"/>
    <property type="evidence" value="ECO:0007669"/>
    <property type="project" value="UniProtKB-KW"/>
</dbReference>
<evidence type="ECO:0000256" key="7">
    <source>
        <dbReference type="ARBA" id="ARBA00005808"/>
    </source>
</evidence>
<keyword evidence="9" id="KW-0813">Transport</keyword>
<protein>
    <recommendedName>
        <fullName evidence="39">Regulator of G-protein signaling 14</fullName>
    </recommendedName>
    <alternativeName>
        <fullName evidence="34">Na(+)-dependent phosphate cotransporter 2A</fullName>
    </alternativeName>
    <alternativeName>
        <fullName evidence="8">Sodium-dependent phosphate transport protein 2A</fullName>
    </alternativeName>
    <alternativeName>
        <fullName evidence="32">Sodium/phosphate cotransporter 2A</fullName>
    </alternativeName>
    <alternativeName>
        <fullName evidence="33">Solute carrier family 34 member 1</fullName>
    </alternativeName>
</protein>
<feature type="compositionally biased region" description="Low complexity" evidence="40">
    <location>
        <begin position="766"/>
        <end position="783"/>
    </location>
</feature>
<dbReference type="GO" id="GO:0000922">
    <property type="term" value="C:spindle pole"/>
    <property type="evidence" value="ECO:0007669"/>
    <property type="project" value="UniProtKB-SubCell"/>
</dbReference>
<comment type="subunit">
    <text evidence="38">Interacts via its C-terminal region with NHERF4. Interacts with NHERF1. Interacts with TMEM174; regulates SLC34A1 internalization by PTH and FGF23.</text>
</comment>
<evidence type="ECO:0000256" key="3">
    <source>
        <dbReference type="ARBA" id="ARBA00004322"/>
    </source>
</evidence>
<evidence type="ECO:0000256" key="37">
    <source>
        <dbReference type="ARBA" id="ARBA00045420"/>
    </source>
</evidence>
<evidence type="ECO:0000256" key="16">
    <source>
        <dbReference type="ARBA" id="ARBA00022700"/>
    </source>
</evidence>
<evidence type="ECO:0000256" key="23">
    <source>
        <dbReference type="ARBA" id="ARBA00023065"/>
    </source>
</evidence>
<evidence type="ECO:0000256" key="31">
    <source>
        <dbReference type="ARBA" id="ARBA00023306"/>
    </source>
</evidence>
<feature type="transmembrane region" description="Helical" evidence="41">
    <location>
        <begin position="1267"/>
        <end position="1290"/>
    </location>
</feature>
<dbReference type="PANTHER" id="PTHR10010:SF21">
    <property type="entry name" value="SODIUM-DEPENDENT PHOSPHATE TRANSPORT PROTEIN 2A"/>
    <property type="match status" value="1"/>
</dbReference>
<comment type="similarity">
    <text evidence="7">Belongs to the SLC34A transporter family.</text>
</comment>
<feature type="transmembrane region" description="Helical" evidence="41">
    <location>
        <begin position="1159"/>
        <end position="1187"/>
    </location>
</feature>
<evidence type="ECO:0000256" key="28">
    <source>
        <dbReference type="ARBA" id="ARBA00023212"/>
    </source>
</evidence>
<evidence type="ECO:0000256" key="22">
    <source>
        <dbReference type="ARBA" id="ARBA00023053"/>
    </source>
</evidence>
<evidence type="ECO:0000256" key="4">
    <source>
        <dbReference type="ARBA" id="ARBA00004424"/>
    </source>
</evidence>
<keyword evidence="23" id="KW-0406">Ion transport</keyword>
<evidence type="ECO:0000256" key="26">
    <source>
        <dbReference type="ARBA" id="ARBA00023180"/>
    </source>
</evidence>
<dbReference type="FunFam" id="3.10.20.90:FF:000145">
    <property type="entry name" value="regulator of G-protein signaling 14 isoform X1"/>
    <property type="match status" value="1"/>
</dbReference>
<dbReference type="SUPFAM" id="SSF48097">
    <property type="entry name" value="Regulator of G-protein signaling, RGS"/>
    <property type="match status" value="1"/>
</dbReference>
<feature type="transmembrane region" description="Helical" evidence="41">
    <location>
        <begin position="856"/>
        <end position="877"/>
    </location>
</feature>
<feature type="domain" description="RGS" evidence="42">
    <location>
        <begin position="323"/>
        <end position="440"/>
    </location>
</feature>
<keyword evidence="24 41" id="KW-0472">Membrane</keyword>
<evidence type="ECO:0000256" key="24">
    <source>
        <dbReference type="ARBA" id="ARBA00023136"/>
    </source>
</evidence>
<dbReference type="InterPro" id="IPR024066">
    <property type="entry name" value="RGS_subdom1/3"/>
</dbReference>
<keyword evidence="19" id="KW-0769">Symport</keyword>
<keyword evidence="21" id="KW-0770">Synapse</keyword>
<dbReference type="InterPro" id="IPR005135">
    <property type="entry name" value="Endo/exonuclease/phosphatase"/>
</dbReference>
<evidence type="ECO:0000256" key="38">
    <source>
        <dbReference type="ARBA" id="ARBA00046944"/>
    </source>
</evidence>
<feature type="region of interest" description="Disordered" evidence="40">
    <location>
        <begin position="281"/>
        <end position="314"/>
    </location>
</feature>
<keyword evidence="11" id="KW-1003">Cell membrane</keyword>
<dbReference type="GO" id="GO:0005813">
    <property type="term" value="C:centrosome"/>
    <property type="evidence" value="ECO:0007669"/>
    <property type="project" value="UniProtKB-SubCell"/>
</dbReference>
<dbReference type="SMART" id="SM00315">
    <property type="entry name" value="RGS"/>
    <property type="match status" value="1"/>
</dbReference>
<evidence type="ECO:0000313" key="45">
    <source>
        <dbReference type="Proteomes" id="UP001166674"/>
    </source>
</evidence>
<evidence type="ECO:0000256" key="6">
    <source>
        <dbReference type="ARBA" id="ARBA00004647"/>
    </source>
</evidence>
<dbReference type="CDD" id="cd17139">
    <property type="entry name" value="RBD2_RGS14"/>
    <property type="match status" value="1"/>
</dbReference>
<evidence type="ECO:0000259" key="43">
    <source>
        <dbReference type="PROSITE" id="PS50898"/>
    </source>
</evidence>
<dbReference type="InterPro" id="IPR044926">
    <property type="entry name" value="RGS_subdomain_2"/>
</dbReference>
<keyword evidence="12" id="KW-0963">Cytoplasm</keyword>
<dbReference type="GO" id="GO:0044341">
    <property type="term" value="P:sodium-dependent phosphate transport"/>
    <property type="evidence" value="ECO:0007669"/>
    <property type="project" value="InterPro"/>
</dbReference>
<dbReference type="EMBL" id="JAATJV010374168">
    <property type="protein sequence ID" value="MBZ3880764.1"/>
    <property type="molecule type" value="Genomic_DNA"/>
</dbReference>
<dbReference type="GO" id="GO:0030643">
    <property type="term" value="P:intracellular phosphate ion homeostasis"/>
    <property type="evidence" value="ECO:0007669"/>
    <property type="project" value="TreeGrafter"/>
</dbReference>
<keyword evidence="27" id="KW-0739">Sodium transport</keyword>
<feature type="transmembrane region" description="Helical" evidence="41">
    <location>
        <begin position="1104"/>
        <end position="1126"/>
    </location>
</feature>
<comment type="subcellular location">
    <subcellularLocation>
        <location evidence="4">Apical cell membrane</location>
        <topology evidence="4">Multi-pass membrane protein</topology>
    </subcellularLocation>
    <subcellularLocation>
        <location evidence="1">Cell projection</location>
        <location evidence="1">Dendrite</location>
    </subcellularLocation>
    <subcellularLocation>
        <location evidence="5">Cell projection</location>
        <location evidence="5">Dendritic spine</location>
    </subcellularLocation>
    <subcellularLocation>
        <location evidence="2">Cytoplasm</location>
        <location evidence="2">Cytoskeleton</location>
        <location evidence="2">Microtubule organizing center</location>
        <location evidence="2">Centrosome</location>
    </subcellularLocation>
    <subcellularLocation>
        <location evidence="6">Cytoplasm</location>
        <location evidence="6">Cytoskeleton</location>
        <location evidence="6">Spindle pole</location>
    </subcellularLocation>
    <subcellularLocation>
        <location evidence="3">Nucleus</location>
        <location evidence="3">PML body</location>
    </subcellularLocation>
    <subcellularLocation>
        <location evidence="36">Postsynaptic density</location>
    </subcellularLocation>
</comment>
<dbReference type="GO" id="GO:0005436">
    <property type="term" value="F:sodium:phosphate symporter activity"/>
    <property type="evidence" value="ECO:0007669"/>
    <property type="project" value="InterPro"/>
</dbReference>
<evidence type="ECO:0000259" key="42">
    <source>
        <dbReference type="PROSITE" id="PS50132"/>
    </source>
</evidence>
<dbReference type="GO" id="GO:0007612">
    <property type="term" value="P:learning"/>
    <property type="evidence" value="ECO:0007669"/>
    <property type="project" value="UniProtKB-ARBA"/>
</dbReference>
<dbReference type="GO" id="GO:0016605">
    <property type="term" value="C:PML body"/>
    <property type="evidence" value="ECO:0007669"/>
    <property type="project" value="UniProtKB-SubCell"/>
</dbReference>
<evidence type="ECO:0000256" key="35">
    <source>
        <dbReference type="ARBA" id="ARBA00034042"/>
    </source>
</evidence>
<evidence type="ECO:0000256" key="34">
    <source>
        <dbReference type="ARBA" id="ARBA00031850"/>
    </source>
</evidence>
<dbReference type="Pfam" id="PF02196">
    <property type="entry name" value="RBD"/>
    <property type="match status" value="1"/>
</dbReference>
<dbReference type="InterPro" id="IPR037881">
    <property type="entry name" value="RGS14_RGS"/>
</dbReference>
<dbReference type="InterPro" id="IPR003116">
    <property type="entry name" value="RBD_dom"/>
</dbReference>
<evidence type="ECO:0000256" key="36">
    <source>
        <dbReference type="ARBA" id="ARBA00034105"/>
    </source>
</evidence>
<proteinExistence type="inferred from homology"/>
<dbReference type="FunFam" id="1.10.167.10:FF:000001">
    <property type="entry name" value="Putative regulator of g-protein signaling 12"/>
    <property type="match status" value="1"/>
</dbReference>
<dbReference type="PROSITE" id="PS50898">
    <property type="entry name" value="RBD"/>
    <property type="match status" value="2"/>
</dbReference>
<keyword evidence="28" id="KW-0206">Cytoskeleton</keyword>
<dbReference type="GO" id="GO:0005874">
    <property type="term" value="C:microtubule"/>
    <property type="evidence" value="ECO:0007669"/>
    <property type="project" value="UniProtKB-KW"/>
</dbReference>
<organism evidence="44 45">
    <name type="scientific">Sciurus carolinensis</name>
    <name type="common">Eastern gray squirrel</name>
    <dbReference type="NCBI Taxonomy" id="30640"/>
    <lineage>
        <taxon>Eukaryota</taxon>
        <taxon>Metazoa</taxon>
        <taxon>Chordata</taxon>
        <taxon>Craniata</taxon>
        <taxon>Vertebrata</taxon>
        <taxon>Euteleostomi</taxon>
        <taxon>Mammalia</taxon>
        <taxon>Eutheria</taxon>
        <taxon>Euarchontoglires</taxon>
        <taxon>Glires</taxon>
        <taxon>Rodentia</taxon>
        <taxon>Sciuromorpha</taxon>
        <taxon>Sciuridae</taxon>
        <taxon>Sciurinae</taxon>
        <taxon>Sciurini</taxon>
        <taxon>Sciurus</taxon>
    </lineage>
</organism>
<evidence type="ECO:0000256" key="15">
    <source>
        <dbReference type="ARBA" id="ARBA00022692"/>
    </source>
</evidence>
<evidence type="ECO:0000256" key="39">
    <source>
        <dbReference type="ARBA" id="ARBA00069200"/>
    </source>
</evidence>
<dbReference type="Gene3D" id="3.60.10.10">
    <property type="entry name" value="Endonuclease/exonuclease/phosphatase"/>
    <property type="match status" value="1"/>
</dbReference>
<dbReference type="Gene3D" id="3.10.20.90">
    <property type="entry name" value="Phosphatidylinositol 3-kinase Catalytic Subunit, Chain A, domain 1"/>
    <property type="match status" value="2"/>
</dbReference>
<gene>
    <name evidence="44" type="ORF">SUZIE_159640</name>
</gene>
<dbReference type="GO" id="GO:0016324">
    <property type="term" value="C:apical plasma membrane"/>
    <property type="evidence" value="ECO:0007669"/>
    <property type="project" value="UniProtKB-SubCell"/>
</dbReference>
<feature type="region of interest" description="Disordered" evidence="40">
    <location>
        <begin position="748"/>
        <end position="784"/>
    </location>
</feature>
<evidence type="ECO:0000256" key="41">
    <source>
        <dbReference type="SAM" id="Phobius"/>
    </source>
</evidence>
<keyword evidence="29" id="KW-0539">Nucleus</keyword>
<dbReference type="GO" id="GO:0043409">
    <property type="term" value="P:negative regulation of MAPK cascade"/>
    <property type="evidence" value="ECO:0007669"/>
    <property type="project" value="UniProtKB-ARBA"/>
</dbReference>
<evidence type="ECO:0000256" key="32">
    <source>
        <dbReference type="ARBA" id="ARBA00029614"/>
    </source>
</evidence>
<keyword evidence="14" id="KW-0132">Cell division</keyword>
<feature type="transmembrane region" description="Helical" evidence="41">
    <location>
        <begin position="1225"/>
        <end position="1247"/>
    </location>
</feature>
<feature type="domain" description="RBD" evidence="43">
    <location>
        <begin position="632"/>
        <end position="702"/>
    </location>
</feature>
<dbReference type="Gene3D" id="1.10.196.10">
    <property type="match status" value="1"/>
</dbReference>
<dbReference type="PANTHER" id="PTHR10010">
    <property type="entry name" value="SOLUTE CARRIER FAMILY 34 SODIUM PHOSPHATE , MEMBER 2-RELATED"/>
    <property type="match status" value="1"/>
</dbReference>
<dbReference type="SUPFAM" id="SSF54236">
    <property type="entry name" value="Ubiquitin-like"/>
    <property type="match status" value="2"/>
</dbReference>
<dbReference type="GO" id="GO:0006913">
    <property type="term" value="P:nucleocytoplasmic transport"/>
    <property type="evidence" value="ECO:0007669"/>
    <property type="project" value="UniProtKB-ARBA"/>
</dbReference>
<dbReference type="SMART" id="SM00455">
    <property type="entry name" value="RBD"/>
    <property type="match status" value="2"/>
</dbReference>
<evidence type="ECO:0000256" key="1">
    <source>
        <dbReference type="ARBA" id="ARBA00004279"/>
    </source>
</evidence>
<evidence type="ECO:0000256" key="25">
    <source>
        <dbReference type="ARBA" id="ARBA00023157"/>
    </source>
</evidence>
<dbReference type="Proteomes" id="UP001166674">
    <property type="component" value="Unassembled WGS sequence"/>
</dbReference>
<feature type="transmembrane region" description="Helical" evidence="41">
    <location>
        <begin position="940"/>
        <end position="961"/>
    </location>
</feature>
<evidence type="ECO:0000256" key="17">
    <source>
        <dbReference type="ARBA" id="ARBA00022701"/>
    </source>
</evidence>
<keyword evidence="13" id="KW-0597">Phosphoprotein</keyword>
<dbReference type="GO" id="GO:0031982">
    <property type="term" value="C:vesicle"/>
    <property type="evidence" value="ECO:0007669"/>
    <property type="project" value="TreeGrafter"/>
</dbReference>
<dbReference type="GO" id="GO:0001965">
    <property type="term" value="F:G-protein alpha-subunit binding"/>
    <property type="evidence" value="ECO:0007669"/>
    <property type="project" value="InterPro"/>
</dbReference>
<dbReference type="InterPro" id="IPR003841">
    <property type="entry name" value="Na/Pi_transpt"/>
</dbReference>
<evidence type="ECO:0000256" key="29">
    <source>
        <dbReference type="ARBA" id="ARBA00023242"/>
    </source>
</evidence>
<evidence type="ECO:0000256" key="5">
    <source>
        <dbReference type="ARBA" id="ARBA00004552"/>
    </source>
</evidence>
<dbReference type="GO" id="GO:0008017">
    <property type="term" value="F:microtubule binding"/>
    <property type="evidence" value="ECO:0007669"/>
    <property type="project" value="InterPro"/>
</dbReference>
<dbReference type="GO" id="GO:0007165">
    <property type="term" value="P:signal transduction"/>
    <property type="evidence" value="ECO:0007669"/>
    <property type="project" value="InterPro"/>
</dbReference>
<evidence type="ECO:0000256" key="19">
    <source>
        <dbReference type="ARBA" id="ARBA00022847"/>
    </source>
</evidence>
<dbReference type="NCBIfam" id="NF037997">
    <property type="entry name" value="Na_Pi_symport"/>
    <property type="match status" value="1"/>
</dbReference>
<keyword evidence="22" id="KW-0915">Sodium</keyword>
<comment type="caution">
    <text evidence="44">The sequence shown here is derived from an EMBL/GenBank/DDBJ whole genome shotgun (WGS) entry which is preliminary data.</text>
</comment>
<keyword evidence="26" id="KW-0325">Glycoprotein</keyword>
<keyword evidence="15 41" id="KW-0812">Transmembrane</keyword>
<reference evidence="44" key="1">
    <citation type="submission" date="2020-03" db="EMBL/GenBank/DDBJ databases">
        <title>Studies in the Genomics of Life Span.</title>
        <authorList>
            <person name="Glass D."/>
        </authorList>
    </citation>
    <scope>NUCLEOTIDE SEQUENCE</scope>
    <source>
        <strain evidence="44">SUZIE</strain>
        <tissue evidence="44">Muscle</tissue>
    </source>
</reference>
<keyword evidence="20 41" id="KW-1133">Transmembrane helix</keyword>
<keyword evidence="17" id="KW-0493">Microtubule</keyword>
<feature type="region of interest" description="Disordered" evidence="40">
    <location>
        <begin position="447"/>
        <end position="498"/>
    </location>
</feature>
<evidence type="ECO:0000256" key="13">
    <source>
        <dbReference type="ARBA" id="ARBA00022553"/>
    </source>
</evidence>
<evidence type="ECO:0000256" key="10">
    <source>
        <dbReference type="ARBA" id="ARBA00022468"/>
    </source>
</evidence>
<evidence type="ECO:0000256" key="30">
    <source>
        <dbReference type="ARBA" id="ARBA00023273"/>
    </source>
</evidence>
<dbReference type="InterPro" id="IPR046992">
    <property type="entry name" value="RBD1_RGS14"/>
</dbReference>
<dbReference type="GO" id="GO:0008277">
    <property type="term" value="P:regulation of G protein-coupled receptor signaling pathway"/>
    <property type="evidence" value="ECO:0007669"/>
    <property type="project" value="InterPro"/>
</dbReference>
<dbReference type="GO" id="GO:0005903">
    <property type="term" value="C:brush border"/>
    <property type="evidence" value="ECO:0007669"/>
    <property type="project" value="TreeGrafter"/>
</dbReference>
<dbReference type="GO" id="GO:0043197">
    <property type="term" value="C:dendritic spine"/>
    <property type="evidence" value="ECO:0007669"/>
    <property type="project" value="UniProtKB-SubCell"/>
</dbReference>
<dbReference type="PRINTS" id="PR01301">
    <property type="entry name" value="RGSPROTEIN"/>
</dbReference>
<dbReference type="GO" id="GO:0005096">
    <property type="term" value="F:GTPase activator activity"/>
    <property type="evidence" value="ECO:0007669"/>
    <property type="project" value="UniProtKB-KW"/>
</dbReference>
<evidence type="ECO:0000256" key="18">
    <source>
        <dbReference type="ARBA" id="ARBA00022737"/>
    </source>
</evidence>
<feature type="transmembrane region" description="Helical" evidence="41">
    <location>
        <begin position="1296"/>
        <end position="1317"/>
    </location>
</feature>
<dbReference type="CDD" id="cd09076">
    <property type="entry name" value="L1-EN"/>
    <property type="match status" value="1"/>
</dbReference>
<dbReference type="InterPro" id="IPR036691">
    <property type="entry name" value="Endo/exonu/phosph_ase_sf"/>
</dbReference>
<evidence type="ECO:0000256" key="27">
    <source>
        <dbReference type="ARBA" id="ARBA00023201"/>
    </source>
</evidence>
<keyword evidence="30" id="KW-0966">Cell projection</keyword>
<dbReference type="Pfam" id="PF02690">
    <property type="entry name" value="Na_Pi_cotrans"/>
    <property type="match status" value="2"/>
</dbReference>
<dbReference type="InterPro" id="IPR029071">
    <property type="entry name" value="Ubiquitin-like_domsf"/>
</dbReference>
<accession>A0AA41MZI0</accession>
<dbReference type="InterPro" id="IPR036305">
    <property type="entry name" value="RGS_sf"/>
</dbReference>
<dbReference type="CDD" id="cd08743">
    <property type="entry name" value="RGS_RGS14"/>
    <property type="match status" value="1"/>
</dbReference>
<evidence type="ECO:0000256" key="20">
    <source>
        <dbReference type="ARBA" id="ARBA00022989"/>
    </source>
</evidence>
<keyword evidence="16" id="KW-0734">Signal transduction inhibitor</keyword>
<dbReference type="InterPro" id="IPR046993">
    <property type="entry name" value="RBD2_RGS14"/>
</dbReference>
<evidence type="ECO:0000256" key="12">
    <source>
        <dbReference type="ARBA" id="ARBA00022490"/>
    </source>
</evidence>
<feature type="transmembrane region" description="Helical" evidence="41">
    <location>
        <begin position="1199"/>
        <end position="1219"/>
    </location>
</feature>
<dbReference type="Pfam" id="PF03372">
    <property type="entry name" value="Exo_endo_phos"/>
    <property type="match status" value="1"/>
</dbReference>
<feature type="transmembrane region" description="Helical" evidence="41">
    <location>
        <begin position="898"/>
        <end position="920"/>
    </location>
</feature>